<evidence type="ECO:0000256" key="4">
    <source>
        <dbReference type="SAM" id="MobiDB-lite"/>
    </source>
</evidence>
<gene>
    <name evidence="3" type="primary">ureD</name>
    <name evidence="5" type="ORF">KTA_11860</name>
</gene>
<dbReference type="EMBL" id="AP019377">
    <property type="protein sequence ID" value="BBH92987.1"/>
    <property type="molecule type" value="Genomic_DNA"/>
</dbReference>
<feature type="region of interest" description="Disordered" evidence="4">
    <location>
        <begin position="1"/>
        <end position="32"/>
    </location>
</feature>
<keyword evidence="2 3" id="KW-0143">Chaperone</keyword>
<comment type="similarity">
    <text evidence="1 3">Belongs to the UreD family.</text>
</comment>
<accession>A0A455SX87</accession>
<feature type="compositionally biased region" description="Basic and acidic residues" evidence="4">
    <location>
        <begin position="12"/>
        <end position="32"/>
    </location>
</feature>
<dbReference type="GO" id="GO:0005737">
    <property type="term" value="C:cytoplasm"/>
    <property type="evidence" value="ECO:0007669"/>
    <property type="project" value="UniProtKB-SubCell"/>
</dbReference>
<keyword evidence="3" id="KW-0996">Nickel insertion</keyword>
<comment type="subunit">
    <text evidence="3">UreD, UreF and UreG form a complex that acts as a GTP-hydrolysis-dependent molecular chaperone, activating the urease apoprotein by helping to assemble the nickel containing metallocenter of UreC. The UreE protein probably delivers the nickel.</text>
</comment>
<comment type="function">
    <text evidence="3">Required for maturation of urease via the functional incorporation of the urease nickel metallocenter.</text>
</comment>
<dbReference type="InterPro" id="IPR002669">
    <property type="entry name" value="UreD"/>
</dbReference>
<evidence type="ECO:0000256" key="1">
    <source>
        <dbReference type="ARBA" id="ARBA00007177"/>
    </source>
</evidence>
<dbReference type="GO" id="GO:0016151">
    <property type="term" value="F:nickel cation binding"/>
    <property type="evidence" value="ECO:0007669"/>
    <property type="project" value="UniProtKB-UniRule"/>
</dbReference>
<organism evidence="5">
    <name type="scientific">Thermogemmatispora argillosa</name>
    <dbReference type="NCBI Taxonomy" id="2045280"/>
    <lineage>
        <taxon>Bacteria</taxon>
        <taxon>Bacillati</taxon>
        <taxon>Chloroflexota</taxon>
        <taxon>Ktedonobacteria</taxon>
        <taxon>Thermogemmatisporales</taxon>
        <taxon>Thermogemmatisporaceae</taxon>
        <taxon>Thermogemmatispora</taxon>
    </lineage>
</organism>
<dbReference type="AlphaFoldDB" id="A0A455SX87"/>
<dbReference type="HAMAP" id="MF_01384">
    <property type="entry name" value="UreD"/>
    <property type="match status" value="1"/>
</dbReference>
<evidence type="ECO:0000256" key="2">
    <source>
        <dbReference type="ARBA" id="ARBA00023186"/>
    </source>
</evidence>
<protein>
    <recommendedName>
        <fullName evidence="3">Urease accessory protein UreD</fullName>
    </recommendedName>
</protein>
<reference evidence="5" key="1">
    <citation type="submission" date="2018-12" db="EMBL/GenBank/DDBJ databases">
        <title>Novel natural products biosynthetic potential of the class Ktedonobacteria.</title>
        <authorList>
            <person name="Zheng Y."/>
            <person name="Saitou A."/>
            <person name="Wang C.M."/>
            <person name="Toyoda A."/>
            <person name="Minakuchi Y."/>
            <person name="Sekiguchi Y."/>
            <person name="Ueda K."/>
            <person name="Takano H."/>
            <person name="Sakai Y."/>
            <person name="Yokota A."/>
            <person name="Yabe S."/>
        </authorList>
    </citation>
    <scope>NUCLEOTIDE SEQUENCE</scope>
    <source>
        <strain evidence="5">A3-2</strain>
    </source>
</reference>
<evidence type="ECO:0000313" key="5">
    <source>
        <dbReference type="EMBL" id="BBH92987.1"/>
    </source>
</evidence>
<sequence>MRALDSESGVRAAEEEKAEAREPERARGVRQELSRVQGYRPDVTGWLRLGFGHDMTVGRTRLLVQEQRPPLQVVRAFSTDDGGALVHVHNLSGGILGGDRCELVIEVGPGARAMLTSTGATRLYRPRAADPPAQQRWRVRVGAGALLEHLPDALIPFAGARYRQEVVISLERDAGLLWWEIVAPGRLARGECFAYEWLELLLTISSETRPLAIERFRLEPCQRSPLALARLGPFRYCASLYVCRAGLPAQRWSQLEEELAALAQELSQSRCCVWGVSRLVADGLIVRGLAQEGLPLSRGLAEFWRLARLRLYGRALPLPRKIN</sequence>
<dbReference type="PANTHER" id="PTHR33643:SF1">
    <property type="entry name" value="UREASE ACCESSORY PROTEIN D"/>
    <property type="match status" value="1"/>
</dbReference>
<name>A0A455SX87_9CHLR</name>
<evidence type="ECO:0000256" key="3">
    <source>
        <dbReference type="HAMAP-Rule" id="MF_01384"/>
    </source>
</evidence>
<comment type="subcellular location">
    <subcellularLocation>
        <location evidence="3">Cytoplasm</location>
    </subcellularLocation>
</comment>
<dbReference type="PANTHER" id="PTHR33643">
    <property type="entry name" value="UREASE ACCESSORY PROTEIN D"/>
    <property type="match status" value="1"/>
</dbReference>
<dbReference type="Pfam" id="PF01774">
    <property type="entry name" value="UreD"/>
    <property type="match status" value="1"/>
</dbReference>
<keyword evidence="3" id="KW-0963">Cytoplasm</keyword>
<proteinExistence type="inferred from homology"/>